<dbReference type="PANTHER" id="PTHR22812">
    <property type="entry name" value="CHROMOBOX PROTEIN"/>
    <property type="match status" value="1"/>
</dbReference>
<dbReference type="CDD" id="cd18968">
    <property type="entry name" value="chromodomain"/>
    <property type="match status" value="1"/>
</dbReference>
<feature type="compositionally biased region" description="Polar residues" evidence="3">
    <location>
        <begin position="144"/>
        <end position="159"/>
    </location>
</feature>
<feature type="compositionally biased region" description="Polar residues" evidence="3">
    <location>
        <begin position="203"/>
        <end position="226"/>
    </location>
</feature>
<organism evidence="5 6">
    <name type="scientific">Collybiopsis confluens</name>
    <dbReference type="NCBI Taxonomy" id="2823264"/>
    <lineage>
        <taxon>Eukaryota</taxon>
        <taxon>Fungi</taxon>
        <taxon>Dikarya</taxon>
        <taxon>Basidiomycota</taxon>
        <taxon>Agaricomycotina</taxon>
        <taxon>Agaricomycetes</taxon>
        <taxon>Agaricomycetidae</taxon>
        <taxon>Agaricales</taxon>
        <taxon>Marasmiineae</taxon>
        <taxon>Omphalotaceae</taxon>
        <taxon>Collybiopsis</taxon>
    </lineage>
</organism>
<feature type="compositionally biased region" description="Polar residues" evidence="3">
    <location>
        <begin position="296"/>
        <end position="308"/>
    </location>
</feature>
<dbReference type="EMBL" id="JAACJN010000086">
    <property type="protein sequence ID" value="KAF5377047.1"/>
    <property type="molecule type" value="Genomic_DNA"/>
</dbReference>
<evidence type="ECO:0000256" key="2">
    <source>
        <dbReference type="ARBA" id="ARBA00023242"/>
    </source>
</evidence>
<dbReference type="GO" id="GO:0006338">
    <property type="term" value="P:chromatin remodeling"/>
    <property type="evidence" value="ECO:0007669"/>
    <property type="project" value="UniProtKB-ARBA"/>
</dbReference>
<reference evidence="5 6" key="1">
    <citation type="journal article" date="2020" name="ISME J.">
        <title>Uncovering the hidden diversity of litter-decomposition mechanisms in mushroom-forming fungi.</title>
        <authorList>
            <person name="Floudas D."/>
            <person name="Bentzer J."/>
            <person name="Ahren D."/>
            <person name="Johansson T."/>
            <person name="Persson P."/>
            <person name="Tunlid A."/>
        </authorList>
    </citation>
    <scope>NUCLEOTIDE SEQUENCE [LARGE SCALE GENOMIC DNA]</scope>
    <source>
        <strain evidence="5 6">CBS 406.79</strain>
    </source>
</reference>
<evidence type="ECO:0000313" key="6">
    <source>
        <dbReference type="Proteomes" id="UP000518752"/>
    </source>
</evidence>
<comment type="caution">
    <text evidence="5">The sequence shown here is derived from an EMBL/GenBank/DDBJ whole genome shotgun (WGS) entry which is preliminary data.</text>
</comment>
<dbReference type="Pfam" id="PF00385">
    <property type="entry name" value="Chromo"/>
    <property type="match status" value="1"/>
</dbReference>
<evidence type="ECO:0000256" key="3">
    <source>
        <dbReference type="SAM" id="MobiDB-lite"/>
    </source>
</evidence>
<evidence type="ECO:0000256" key="1">
    <source>
        <dbReference type="ARBA" id="ARBA00004123"/>
    </source>
</evidence>
<dbReference type="InterPro" id="IPR000953">
    <property type="entry name" value="Chromo/chromo_shadow_dom"/>
</dbReference>
<evidence type="ECO:0000259" key="4">
    <source>
        <dbReference type="PROSITE" id="PS50013"/>
    </source>
</evidence>
<dbReference type="InterPro" id="IPR051219">
    <property type="entry name" value="Heterochromatin_chromo-domain"/>
</dbReference>
<dbReference type="PROSITE" id="PS50013">
    <property type="entry name" value="CHROMO_2"/>
    <property type="match status" value="1"/>
</dbReference>
<dbReference type="SUPFAM" id="SSF54160">
    <property type="entry name" value="Chromo domain-like"/>
    <property type="match status" value="1"/>
</dbReference>
<feature type="compositionally biased region" description="Low complexity" evidence="3">
    <location>
        <begin position="128"/>
        <end position="138"/>
    </location>
</feature>
<dbReference type="InterPro" id="IPR016197">
    <property type="entry name" value="Chromo-like_dom_sf"/>
</dbReference>
<feature type="domain" description="Chromo" evidence="4">
    <location>
        <begin position="10"/>
        <end position="63"/>
    </location>
</feature>
<feature type="region of interest" description="Disordered" evidence="3">
    <location>
        <begin position="85"/>
        <end position="333"/>
    </location>
</feature>
<evidence type="ECO:0000313" key="5">
    <source>
        <dbReference type="EMBL" id="KAF5377047.1"/>
    </source>
</evidence>
<protein>
    <recommendedName>
        <fullName evidence="4">Chromo domain-containing protein</fullName>
    </recommendedName>
</protein>
<keyword evidence="2" id="KW-0539">Nucleus</keyword>
<feature type="compositionally biased region" description="Polar residues" evidence="3">
    <location>
        <begin position="98"/>
        <end position="110"/>
    </location>
</feature>
<keyword evidence="6" id="KW-1185">Reference proteome</keyword>
<dbReference type="Gene3D" id="2.40.50.40">
    <property type="match status" value="1"/>
</dbReference>
<dbReference type="OrthoDB" id="2447764at2759"/>
<sequence>MSNSEEEHEYVVESITEARVKKGRIKTWEYRVRWEGYKEEDDTWEPVESFAGSENLVENFWTRTGKLLGDRDINDLSAFKVGERFFPAGPPLRKKKSQQNIAPVPSSSTLSHHKKRPRASTPPPTASSPPFRQQQPSSKRARQTSDSQPEPSSSRTTKSVAFIADLPRRPPTTSRKEPSVVPPSEEEDDDDEIQIIDPPKALPSSSRQSGSNTAKTSAKSGPSEATVSAHRNRSTNPRVRISDALENSRLSGAIATKARLAGKGKEIESSQPSSSTVRKRKPGPGRSSEGLRAPAKSTSSLLTYSKGQLKSVKGKHVASEKQREDTFVENTQNAPMVLDVQALSQQPQEPPTADELLQLASRGRDIGADLENFEEGNDEHVPAPSPAPEPEFIPAPAPADESRSVFQRSLSLVKESLFPSTRSPAAQEPSVWQRATIFGPLGLGSALQSSEDVNNGTTGARTDMIQTPPFSLILDITSKLPVVLTASSSTDAPILNRVVQNVSAGPPGKFYSNEAALALLDTLRTGGGSAKVIPAPNATESEIRDFEKFRERLSKDELFVFMAGVDLLVFCSSKPSLIAQRLNAPASLLNESAGVLVGRVNIANYSAYADAVVQVGSTVPW</sequence>
<proteinExistence type="predicted"/>
<dbReference type="Proteomes" id="UP000518752">
    <property type="component" value="Unassembled WGS sequence"/>
</dbReference>
<name>A0A8H5M165_9AGAR</name>
<dbReference type="GO" id="GO:0005634">
    <property type="term" value="C:nucleus"/>
    <property type="evidence" value="ECO:0007669"/>
    <property type="project" value="UniProtKB-SubCell"/>
</dbReference>
<feature type="compositionally biased region" description="Acidic residues" evidence="3">
    <location>
        <begin position="184"/>
        <end position="194"/>
    </location>
</feature>
<gene>
    <name evidence="5" type="ORF">D9757_007701</name>
</gene>
<dbReference type="AlphaFoldDB" id="A0A8H5M165"/>
<accession>A0A8H5M165</accession>
<dbReference type="InterPro" id="IPR023780">
    <property type="entry name" value="Chromo_domain"/>
</dbReference>
<comment type="subcellular location">
    <subcellularLocation>
        <location evidence="1">Nucleus</location>
    </subcellularLocation>
</comment>
<dbReference type="SMART" id="SM00298">
    <property type="entry name" value="CHROMO"/>
    <property type="match status" value="1"/>
</dbReference>
<feature type="compositionally biased region" description="Basic and acidic residues" evidence="3">
    <location>
        <begin position="317"/>
        <end position="326"/>
    </location>
</feature>